<evidence type="ECO:0000313" key="1">
    <source>
        <dbReference type="EMBL" id="KAI3360283.1"/>
    </source>
</evidence>
<gene>
    <name evidence="1" type="ORF">L3Q82_013872</name>
</gene>
<reference evidence="1" key="1">
    <citation type="submission" date="2022-04" db="EMBL/GenBank/DDBJ databases">
        <title>Jade perch genome.</title>
        <authorList>
            <person name="Chao B."/>
        </authorList>
    </citation>
    <scope>NUCLEOTIDE SEQUENCE</scope>
    <source>
        <strain evidence="1">CB-2022</strain>
    </source>
</reference>
<proteinExistence type="predicted"/>
<accession>A0ACB8VYJ2</accession>
<dbReference type="EMBL" id="CM041547">
    <property type="protein sequence ID" value="KAI3360283.1"/>
    <property type="molecule type" value="Genomic_DNA"/>
</dbReference>
<dbReference type="Proteomes" id="UP000831701">
    <property type="component" value="Chromosome 17"/>
</dbReference>
<protein>
    <submittedName>
        <fullName evidence="1">Uncharacterized protein</fullName>
    </submittedName>
</protein>
<organism evidence="1 2">
    <name type="scientific">Scortum barcoo</name>
    <name type="common">barcoo grunter</name>
    <dbReference type="NCBI Taxonomy" id="214431"/>
    <lineage>
        <taxon>Eukaryota</taxon>
        <taxon>Metazoa</taxon>
        <taxon>Chordata</taxon>
        <taxon>Craniata</taxon>
        <taxon>Vertebrata</taxon>
        <taxon>Euteleostomi</taxon>
        <taxon>Actinopterygii</taxon>
        <taxon>Neopterygii</taxon>
        <taxon>Teleostei</taxon>
        <taxon>Neoteleostei</taxon>
        <taxon>Acanthomorphata</taxon>
        <taxon>Eupercaria</taxon>
        <taxon>Centrarchiformes</taxon>
        <taxon>Terapontoidei</taxon>
        <taxon>Terapontidae</taxon>
        <taxon>Scortum</taxon>
    </lineage>
</organism>
<name>A0ACB8VYJ2_9TELE</name>
<sequence>RSERSLTEDALQVAACYEKRASRHPTLSSMANSGCLLLSGSGMLPHSLQCPPAFLYLPEALILPPKAPLFTGTLDIEGFSREWREEVEMRAAAPGESQAPPRALAPSSHLSLRCQNAKKIRYHHKGSEIGLKKRREMEPSRGSAGWGVVSWRASKAGISRGLSFGRGPSSFKLPALAEPPIGRARLGPDELSDRSRGINGRLCESSSTWLGREENSVEGEEEGRSGREAGRKTPDLVFLKPNSYIANAWRWVFVPPGSCSIAVNRSREGERRDGGKEGKEDWKGWEIDKGRSLRLRLFSVIVSTETRFRRPEAAGHGNQEATNPPEAMAQPYTPAQYPPPPQNGIPAEFAAPHPLPTQDYTGQSRVPEHAMTLYTPTQTHSEPAGTDNSTPAITATTTAPTDDVTQTEGSQQLQLQHSDSSEKQQPKRLHVSNIPFRFRDPDLRQMFGQFGKILDVEIIFNERGSKGFGFVTFETSTDADRAREKLNGTIVEGRKIEVNNATARVMTNKKVANPYTNGWKLNPVVGAVYGPELYAVTGFPYPATGATVAYRGAHLRGRGRAVYNTSFHCTAPPPPPIPAYGAVVYQDGFYGAEIYGGYAAYRFAQPTTTAAYSDSYGRVYATADPYHHTIGPAATYSVGTMVENEANPVQDLEPLLVSICTPDLKCGFAVTRLLSEASGDGGRRGRLTETLLKIALSKPRYRGGEREWKCQEFEPRRRRLDDVWFAVCEDIILGQMCLSAILPVEAGRPGHKERAYARLSLCCRFPVLLPPRQPTCSDQPRSLLRMPAYGDEERGEMKHFTVHAENKKRLWYVESCTAADGGKQMGGVEGEKQKGGRENERINPYYIMIRAHKPFPVTRSVGIRITAGQRSGVKALLMEEGGAQVGKGKKQDNS</sequence>
<comment type="caution">
    <text evidence="1">The sequence shown here is derived from an EMBL/GenBank/DDBJ whole genome shotgun (WGS) entry which is preliminary data.</text>
</comment>
<feature type="non-terminal residue" evidence="1">
    <location>
        <position position="1"/>
    </location>
</feature>
<keyword evidence="2" id="KW-1185">Reference proteome</keyword>
<evidence type="ECO:0000313" key="2">
    <source>
        <dbReference type="Proteomes" id="UP000831701"/>
    </source>
</evidence>